<name>A0A183D859_9BILA</name>
<protein>
    <submittedName>
        <fullName evidence="3">Peroxisome proliferator-activated receptor gamma</fullName>
    </submittedName>
</protein>
<reference evidence="3" key="1">
    <citation type="submission" date="2016-06" db="UniProtKB">
        <authorList>
            <consortium name="WormBaseParasite"/>
        </authorList>
    </citation>
    <scope>IDENTIFICATION</scope>
</reference>
<keyword evidence="2" id="KW-1185">Reference proteome</keyword>
<evidence type="ECO:0000313" key="1">
    <source>
        <dbReference type="EMBL" id="VDK47964.1"/>
    </source>
</evidence>
<gene>
    <name evidence="1" type="ORF">GPUH_LOCUS4900</name>
</gene>
<sequence>MCATEPGYYSFGPEKDALQDLGGEDLFSDFMPTIEPVADDTISSVANNVDDLASSFESIELKNMHPDRAVNKDQSIRK</sequence>
<accession>A0A183D859</accession>
<dbReference type="EMBL" id="UYRT01009724">
    <property type="protein sequence ID" value="VDK47964.1"/>
    <property type="molecule type" value="Genomic_DNA"/>
</dbReference>
<organism evidence="3">
    <name type="scientific">Gongylonema pulchrum</name>
    <dbReference type="NCBI Taxonomy" id="637853"/>
    <lineage>
        <taxon>Eukaryota</taxon>
        <taxon>Metazoa</taxon>
        <taxon>Ecdysozoa</taxon>
        <taxon>Nematoda</taxon>
        <taxon>Chromadorea</taxon>
        <taxon>Rhabditida</taxon>
        <taxon>Spirurina</taxon>
        <taxon>Spiruromorpha</taxon>
        <taxon>Spiruroidea</taxon>
        <taxon>Gongylonematidae</taxon>
        <taxon>Gongylonema</taxon>
    </lineage>
</organism>
<reference evidence="1 2" key="2">
    <citation type="submission" date="2018-11" db="EMBL/GenBank/DDBJ databases">
        <authorList>
            <consortium name="Pathogen Informatics"/>
        </authorList>
    </citation>
    <scope>NUCLEOTIDE SEQUENCE [LARGE SCALE GENOMIC DNA]</scope>
</reference>
<dbReference type="Proteomes" id="UP000271098">
    <property type="component" value="Unassembled WGS sequence"/>
</dbReference>
<dbReference type="AlphaFoldDB" id="A0A183D859"/>
<dbReference type="WBParaSite" id="GPUH_0000490701-mRNA-1">
    <property type="protein sequence ID" value="GPUH_0000490701-mRNA-1"/>
    <property type="gene ID" value="GPUH_0000490701"/>
</dbReference>
<evidence type="ECO:0000313" key="2">
    <source>
        <dbReference type="Proteomes" id="UP000271098"/>
    </source>
</evidence>
<evidence type="ECO:0000313" key="3">
    <source>
        <dbReference type="WBParaSite" id="GPUH_0000490701-mRNA-1"/>
    </source>
</evidence>
<proteinExistence type="predicted"/>